<dbReference type="EMBL" id="DSGT01000008">
    <property type="protein sequence ID" value="HEW53060.1"/>
    <property type="molecule type" value="Genomic_DNA"/>
</dbReference>
<organism evidence="2">
    <name type="scientific">Ignisphaera aggregans</name>
    <dbReference type="NCBI Taxonomy" id="334771"/>
    <lineage>
        <taxon>Archaea</taxon>
        <taxon>Thermoproteota</taxon>
        <taxon>Thermoprotei</taxon>
        <taxon>Desulfurococcales</taxon>
        <taxon>Desulfurococcaceae</taxon>
        <taxon>Ignisphaera</taxon>
    </lineage>
</organism>
<gene>
    <name evidence="2" type="ORF">ENO77_02670</name>
</gene>
<keyword evidence="1" id="KW-0472">Membrane</keyword>
<evidence type="ECO:0000256" key="1">
    <source>
        <dbReference type="SAM" id="Phobius"/>
    </source>
</evidence>
<sequence length="119" mass="13351">MKIVLVSGNSYDVVYIATIAAGLAFIVLSVLYYTTRSRRVRVTPVYLSGEKEDVVSSVSPSVATLYWGFMKRFARALYDALIGRVHTGSLHDWYKFLSSWLSWLLLLAIVVFVLILVVG</sequence>
<dbReference type="AlphaFoldDB" id="A0A7C2VLJ7"/>
<feature type="transmembrane region" description="Helical" evidence="1">
    <location>
        <begin position="100"/>
        <end position="118"/>
    </location>
</feature>
<keyword evidence="1" id="KW-1133">Transmembrane helix</keyword>
<feature type="transmembrane region" description="Helical" evidence="1">
    <location>
        <begin position="13"/>
        <end position="33"/>
    </location>
</feature>
<evidence type="ECO:0000313" key="2">
    <source>
        <dbReference type="EMBL" id="HEW53060.1"/>
    </source>
</evidence>
<accession>A0A7C2VLJ7</accession>
<proteinExistence type="predicted"/>
<keyword evidence="1" id="KW-0812">Transmembrane</keyword>
<name>A0A7C2VLJ7_9CREN</name>
<reference evidence="2" key="1">
    <citation type="journal article" date="2020" name="mSystems">
        <title>Genome- and Community-Level Interaction Insights into Carbon Utilization and Element Cycling Functions of Hydrothermarchaeota in Hydrothermal Sediment.</title>
        <authorList>
            <person name="Zhou Z."/>
            <person name="Liu Y."/>
            <person name="Xu W."/>
            <person name="Pan J."/>
            <person name="Luo Z.H."/>
            <person name="Li M."/>
        </authorList>
    </citation>
    <scope>NUCLEOTIDE SEQUENCE [LARGE SCALE GENOMIC DNA]</scope>
    <source>
        <strain evidence="2">SpSt-16</strain>
    </source>
</reference>
<comment type="caution">
    <text evidence="2">The sequence shown here is derived from an EMBL/GenBank/DDBJ whole genome shotgun (WGS) entry which is preliminary data.</text>
</comment>
<protein>
    <submittedName>
        <fullName evidence="2">Sodium:proton antiporter</fullName>
    </submittedName>
</protein>